<feature type="compositionally biased region" description="Polar residues" evidence="1">
    <location>
        <begin position="99"/>
        <end position="110"/>
    </location>
</feature>
<protein>
    <submittedName>
        <fullName evidence="2">Uncharacterized protein</fullName>
    </submittedName>
</protein>
<feature type="compositionally biased region" description="Basic and acidic residues" evidence="1">
    <location>
        <begin position="89"/>
        <end position="98"/>
    </location>
</feature>
<name>A0A2J6QQY8_9HELO</name>
<feature type="compositionally biased region" description="Acidic residues" evidence="1">
    <location>
        <begin position="224"/>
        <end position="238"/>
    </location>
</feature>
<dbReference type="AlphaFoldDB" id="A0A2J6QQY8"/>
<gene>
    <name evidence="2" type="ORF">NA56DRAFT_696457</name>
</gene>
<reference evidence="2 3" key="1">
    <citation type="submission" date="2016-05" db="EMBL/GenBank/DDBJ databases">
        <title>A degradative enzymes factory behind the ericoid mycorrhizal symbiosis.</title>
        <authorList>
            <consortium name="DOE Joint Genome Institute"/>
            <person name="Martino E."/>
            <person name="Morin E."/>
            <person name="Grelet G."/>
            <person name="Kuo A."/>
            <person name="Kohler A."/>
            <person name="Daghino S."/>
            <person name="Barry K."/>
            <person name="Choi C."/>
            <person name="Cichocki N."/>
            <person name="Clum A."/>
            <person name="Copeland A."/>
            <person name="Hainaut M."/>
            <person name="Haridas S."/>
            <person name="Labutti K."/>
            <person name="Lindquist E."/>
            <person name="Lipzen A."/>
            <person name="Khouja H.-R."/>
            <person name="Murat C."/>
            <person name="Ohm R."/>
            <person name="Olson A."/>
            <person name="Spatafora J."/>
            <person name="Veneault-Fourrey C."/>
            <person name="Henrissat B."/>
            <person name="Grigoriev I."/>
            <person name="Martin F."/>
            <person name="Perotto S."/>
        </authorList>
    </citation>
    <scope>NUCLEOTIDE SEQUENCE [LARGE SCALE GENOMIC DNA]</scope>
    <source>
        <strain evidence="2 3">UAMH 7357</strain>
    </source>
</reference>
<feature type="region of interest" description="Disordered" evidence="1">
    <location>
        <begin position="73"/>
        <end position="116"/>
    </location>
</feature>
<feature type="region of interest" description="Disordered" evidence="1">
    <location>
        <begin position="1"/>
        <end position="44"/>
    </location>
</feature>
<evidence type="ECO:0000313" key="3">
    <source>
        <dbReference type="Proteomes" id="UP000235672"/>
    </source>
</evidence>
<sequence>MENKTQGVEFREASTCNRSEDPRCQKLKRSRDEKKETGFFHHGREIRPEKLENFKKRRISKLIEVQSPNTRANIEYRTPSPSPPSFAERISHENELNSRSEGTSIEQSPLISEPAHDDQELIVTTRDSNDGCIVSVSEAQIHSTEADGFGIVTLDAQNVEEILLPVYDFIFDDVLIKSGIENPSLGTHAVSERVFDEWPSHDQFGQARLWTPNVEMDKETHNTEDEEEKNEGEDEDEDGTSRMMSSSISALMSSGVNGAASALGWMGSGMGSMTSKYGLTYSDINLSGISFNYSGLLPKRS</sequence>
<evidence type="ECO:0000313" key="2">
    <source>
        <dbReference type="EMBL" id="PMD28676.1"/>
    </source>
</evidence>
<accession>A0A2J6QQY8</accession>
<dbReference type="Proteomes" id="UP000235672">
    <property type="component" value="Unassembled WGS sequence"/>
</dbReference>
<organism evidence="2 3">
    <name type="scientific">Hyaloscypha hepaticicola</name>
    <dbReference type="NCBI Taxonomy" id="2082293"/>
    <lineage>
        <taxon>Eukaryota</taxon>
        <taxon>Fungi</taxon>
        <taxon>Dikarya</taxon>
        <taxon>Ascomycota</taxon>
        <taxon>Pezizomycotina</taxon>
        <taxon>Leotiomycetes</taxon>
        <taxon>Helotiales</taxon>
        <taxon>Hyaloscyphaceae</taxon>
        <taxon>Hyaloscypha</taxon>
    </lineage>
</organism>
<dbReference type="EMBL" id="KZ613464">
    <property type="protein sequence ID" value="PMD28676.1"/>
    <property type="molecule type" value="Genomic_DNA"/>
</dbReference>
<feature type="compositionally biased region" description="Basic and acidic residues" evidence="1">
    <location>
        <begin position="18"/>
        <end position="44"/>
    </location>
</feature>
<proteinExistence type="predicted"/>
<evidence type="ECO:0000256" key="1">
    <source>
        <dbReference type="SAM" id="MobiDB-lite"/>
    </source>
</evidence>
<keyword evidence="3" id="KW-1185">Reference proteome</keyword>
<feature type="region of interest" description="Disordered" evidence="1">
    <location>
        <begin position="218"/>
        <end position="242"/>
    </location>
</feature>